<dbReference type="InterPro" id="IPR000182">
    <property type="entry name" value="GNAT_dom"/>
</dbReference>
<dbReference type="STRING" id="523849.OCC_07706"/>
<keyword evidence="3" id="KW-1185">Reference proteome</keyword>
<dbReference type="Pfam" id="PF00583">
    <property type="entry name" value="Acetyltransf_1"/>
    <property type="match status" value="1"/>
</dbReference>
<dbReference type="InterPro" id="IPR016181">
    <property type="entry name" value="Acyl_CoA_acyltransferase"/>
</dbReference>
<dbReference type="OrthoDB" id="134118at2157"/>
<dbReference type="GO" id="GO:0016747">
    <property type="term" value="F:acyltransferase activity, transferring groups other than amino-acyl groups"/>
    <property type="evidence" value="ECO:0007669"/>
    <property type="project" value="InterPro"/>
</dbReference>
<dbReference type="KEGG" id="tlt:OCC_07706"/>
<dbReference type="CDD" id="cd04301">
    <property type="entry name" value="NAT_SF"/>
    <property type="match status" value="1"/>
</dbReference>
<sequence length="274" mass="31808">MEPIIRKAKPEDKPFIEEIAKLTWEGEDYLARVFDSWVEDGNLYVLELEGKVIGTAKLTLLPDKVGWLEGLRVHPDYRGRGFGRIVHNFMIQKGRELAEKSIINALEFSTYFLNKESIAMAKKDGFKIVKRYYIMGKAVEEIKPSKPSDSTIASLEELEYEEYIPVGWKFVHKVPEALDWLKEKAIIKECGGTKFMMPKDSESAFVPFHLSKPYVKQLLPCMAQEALKANQKYLEIMVPEERKKLLEPLRELGFEVWDNCKEPNVLVFRKELKF</sequence>
<evidence type="ECO:0000259" key="1">
    <source>
        <dbReference type="PROSITE" id="PS51186"/>
    </source>
</evidence>
<evidence type="ECO:0000313" key="2">
    <source>
        <dbReference type="EMBL" id="EHR79367.1"/>
    </source>
</evidence>
<feature type="domain" description="N-acetyltransferase" evidence="1">
    <location>
        <begin position="3"/>
        <end position="140"/>
    </location>
</feature>
<dbReference type="FunFam" id="3.40.630.30:FF:000415">
    <property type="entry name" value="N-acetyltransferase, GNAT family"/>
    <property type="match status" value="1"/>
</dbReference>
<dbReference type="EMBL" id="CP006670">
    <property type="protein sequence ID" value="EHR79367.1"/>
    <property type="molecule type" value="Genomic_DNA"/>
</dbReference>
<dbReference type="Proteomes" id="UP000015502">
    <property type="component" value="Chromosome"/>
</dbReference>
<dbReference type="RefSeq" id="WP_004066995.1">
    <property type="nucleotide sequence ID" value="NC_022084.1"/>
</dbReference>
<dbReference type="HOGENOM" id="CLU_1021649_0_0_2"/>
<proteinExistence type="predicted"/>
<gene>
    <name evidence="2" type="ORF">OCC_07706</name>
</gene>
<dbReference type="PROSITE" id="PS51186">
    <property type="entry name" value="GNAT"/>
    <property type="match status" value="1"/>
</dbReference>
<dbReference type="AlphaFoldDB" id="H3ZL28"/>
<accession>H3ZL28</accession>
<dbReference type="PANTHER" id="PTHR43072:SF60">
    <property type="entry name" value="L-2,4-DIAMINOBUTYRIC ACID ACETYLTRANSFERASE"/>
    <property type="match status" value="1"/>
</dbReference>
<dbReference type="PaxDb" id="523849-OCC_07706"/>
<dbReference type="Gene3D" id="3.40.630.30">
    <property type="match status" value="1"/>
</dbReference>
<evidence type="ECO:0000313" key="3">
    <source>
        <dbReference type="Proteomes" id="UP000015502"/>
    </source>
</evidence>
<dbReference type="GeneID" id="16550818"/>
<organism evidence="2 3">
    <name type="scientific">Thermococcus litoralis (strain ATCC 51850 / DSM 5473 / JCM 8560 / NS-C)</name>
    <dbReference type="NCBI Taxonomy" id="523849"/>
    <lineage>
        <taxon>Archaea</taxon>
        <taxon>Methanobacteriati</taxon>
        <taxon>Methanobacteriota</taxon>
        <taxon>Thermococci</taxon>
        <taxon>Thermococcales</taxon>
        <taxon>Thermococcaceae</taxon>
        <taxon>Thermococcus</taxon>
    </lineage>
</organism>
<name>H3ZL28_THELN</name>
<dbReference type="PANTHER" id="PTHR43072">
    <property type="entry name" value="N-ACETYLTRANSFERASE"/>
    <property type="match status" value="1"/>
</dbReference>
<protein>
    <submittedName>
        <fullName evidence="2">GNAT family acetyltraansferase</fullName>
    </submittedName>
</protein>
<reference evidence="2 3" key="1">
    <citation type="journal article" date="2012" name="J. Bacteriol.">
        <title>Genome sequence of the model hyperthermophilic archaeon Thermococcus litoralis NS-C.</title>
        <authorList>
            <person name="Gardner A.F."/>
            <person name="Kumar S."/>
            <person name="Perler F.B."/>
        </authorList>
    </citation>
    <scope>NUCLEOTIDE SEQUENCE [LARGE SCALE GENOMIC DNA]</scope>
    <source>
        <strain evidence="3">ATCC 51850 / DSM 5473 / JCM 8560 / NS-C</strain>
    </source>
</reference>
<dbReference type="SUPFAM" id="SSF55729">
    <property type="entry name" value="Acyl-CoA N-acyltransferases (Nat)"/>
    <property type="match status" value="1"/>
</dbReference>